<proteinExistence type="predicted"/>
<dbReference type="Gramene" id="OMERI10G02420.1">
    <property type="protein sequence ID" value="OMERI10G02420.1"/>
    <property type="gene ID" value="OMERI10G02420"/>
</dbReference>
<dbReference type="EnsemblPlants" id="OMERI10G02420.1">
    <property type="protein sequence ID" value="OMERI10G02420.1"/>
    <property type="gene ID" value="OMERI10G02420"/>
</dbReference>
<dbReference type="Proteomes" id="UP000008021">
    <property type="component" value="Chromosome 10"/>
</dbReference>
<sequence>MPNFVSEEPGIRVIVIVAIIRLFEKDQLTLRNRTSASAEFGQINLLIIVLDRSITLEFGFHQNHVYTVSENLQTGEVRRGCSTIFYC</sequence>
<evidence type="ECO:0000313" key="1">
    <source>
        <dbReference type="EnsemblPlants" id="OMERI10G02420.1"/>
    </source>
</evidence>
<keyword evidence="2" id="KW-1185">Reference proteome</keyword>
<dbReference type="AlphaFoldDB" id="A0A0E0EVZ5"/>
<name>A0A0E0EVZ5_9ORYZ</name>
<dbReference type="HOGENOM" id="CLU_2487172_0_0_1"/>
<evidence type="ECO:0000313" key="2">
    <source>
        <dbReference type="Proteomes" id="UP000008021"/>
    </source>
</evidence>
<reference evidence="1" key="2">
    <citation type="submission" date="2018-05" db="EMBL/GenBank/DDBJ databases">
        <title>OmerRS3 (Oryza meridionalis Reference Sequence Version 3).</title>
        <authorList>
            <person name="Zhang J."/>
            <person name="Kudrna D."/>
            <person name="Lee S."/>
            <person name="Talag J."/>
            <person name="Welchert J."/>
            <person name="Wing R.A."/>
        </authorList>
    </citation>
    <scope>NUCLEOTIDE SEQUENCE [LARGE SCALE GENOMIC DNA]</scope>
    <source>
        <strain evidence="1">cv. OR44</strain>
    </source>
</reference>
<protein>
    <submittedName>
        <fullName evidence="1">Uncharacterized protein</fullName>
    </submittedName>
</protein>
<organism evidence="1">
    <name type="scientific">Oryza meridionalis</name>
    <dbReference type="NCBI Taxonomy" id="40149"/>
    <lineage>
        <taxon>Eukaryota</taxon>
        <taxon>Viridiplantae</taxon>
        <taxon>Streptophyta</taxon>
        <taxon>Embryophyta</taxon>
        <taxon>Tracheophyta</taxon>
        <taxon>Spermatophyta</taxon>
        <taxon>Magnoliopsida</taxon>
        <taxon>Liliopsida</taxon>
        <taxon>Poales</taxon>
        <taxon>Poaceae</taxon>
        <taxon>BOP clade</taxon>
        <taxon>Oryzoideae</taxon>
        <taxon>Oryzeae</taxon>
        <taxon>Oryzinae</taxon>
        <taxon>Oryza</taxon>
    </lineage>
</organism>
<reference evidence="1" key="1">
    <citation type="submission" date="2015-04" db="UniProtKB">
        <authorList>
            <consortium name="EnsemblPlants"/>
        </authorList>
    </citation>
    <scope>IDENTIFICATION</scope>
</reference>
<accession>A0A0E0EVZ5</accession>